<feature type="compositionally biased region" description="Low complexity" evidence="3">
    <location>
        <begin position="41"/>
        <end position="52"/>
    </location>
</feature>
<feature type="region of interest" description="Disordered" evidence="3">
    <location>
        <begin position="1"/>
        <end position="125"/>
    </location>
</feature>
<dbReference type="SUPFAM" id="SSF54928">
    <property type="entry name" value="RNA-binding domain, RBD"/>
    <property type="match status" value="1"/>
</dbReference>
<evidence type="ECO:0000256" key="2">
    <source>
        <dbReference type="PROSITE-ProRule" id="PRU00176"/>
    </source>
</evidence>
<evidence type="ECO:0000256" key="3">
    <source>
        <dbReference type="SAM" id="MobiDB-lite"/>
    </source>
</evidence>
<reference evidence="5" key="1">
    <citation type="submission" date="2024-10" db="EMBL/GenBank/DDBJ databases">
        <authorList>
            <person name="Ryan C."/>
        </authorList>
    </citation>
    <scope>NUCLEOTIDE SEQUENCE [LARGE SCALE GENOMIC DNA]</scope>
</reference>
<dbReference type="AlphaFoldDB" id="A0ABC9FNW6"/>
<protein>
    <recommendedName>
        <fullName evidence="4">RRM domain-containing protein</fullName>
    </recommendedName>
</protein>
<dbReference type="PANTHER" id="PTHR21245">
    <property type="entry name" value="HETEROGENEOUS NUCLEAR RIBONUCLEOPROTEIN"/>
    <property type="match status" value="1"/>
</dbReference>
<accession>A0ABC9FNW6</accession>
<dbReference type="GO" id="GO:0003723">
    <property type="term" value="F:RNA binding"/>
    <property type="evidence" value="ECO:0007669"/>
    <property type="project" value="UniProtKB-UniRule"/>
</dbReference>
<dbReference type="SMART" id="SM00360">
    <property type="entry name" value="RRM"/>
    <property type="match status" value="1"/>
</dbReference>
<dbReference type="PROSITE" id="PS50102">
    <property type="entry name" value="RRM"/>
    <property type="match status" value="1"/>
</dbReference>
<dbReference type="Proteomes" id="UP001497457">
    <property type="component" value="Chromosome 7b"/>
</dbReference>
<evidence type="ECO:0000259" key="4">
    <source>
        <dbReference type="PROSITE" id="PS50102"/>
    </source>
</evidence>
<evidence type="ECO:0000256" key="1">
    <source>
        <dbReference type="ARBA" id="ARBA00022884"/>
    </source>
</evidence>
<keyword evidence="6" id="KW-1185">Reference proteome</keyword>
<evidence type="ECO:0000313" key="5">
    <source>
        <dbReference type="EMBL" id="CAL5078673.1"/>
    </source>
</evidence>
<sequence length="453" mass="48177">MSSPSPVSPGIRFHAPLLRPPEHSPLPPALLPPKKRWAWLAPNPTTEATATEPAPPPATPATAAVNPLPLPSATTPAPKSAAGNKRSSSPLQPLAGDHKPNTTALPAADGKLSTPPPLKKKPKVVRKVRKFAVRSKVFGPKETTDASLAAVSVEPLPLQAAALAVPVAEEEEQEPGEFIPDKPIADGNINAVPAIQSLLDEEKSVAAAAMGEEEAAGAGSEPPVPEKTKLVTSSEAAGGDSRDGETATFGLEEMKMREVFVGLLHRDAKEADVRAGLAEAEAGEVTYVRVLMHAKMKKKNRGYCFVRFRDPAAVTRAIAAAEQGNVKICGKPCRIEALDSSKLRIIAQRDPFEDHTRIPYREKRPLSTLGGNSSYCMNRNPRARNGSNAYAAETSSFVAMPPHAIGGYSPLYPHGSIMYLPDSNFFGLVEPWGGIPMRQSGSHRLGQPHGSKH</sequence>
<keyword evidence="1 2" id="KW-0694">RNA-binding</keyword>
<dbReference type="CDD" id="cd00590">
    <property type="entry name" value="RRM_SF"/>
    <property type="match status" value="1"/>
</dbReference>
<dbReference type="InterPro" id="IPR035979">
    <property type="entry name" value="RBD_domain_sf"/>
</dbReference>
<organism evidence="5 6">
    <name type="scientific">Urochloa decumbens</name>
    <dbReference type="NCBI Taxonomy" id="240449"/>
    <lineage>
        <taxon>Eukaryota</taxon>
        <taxon>Viridiplantae</taxon>
        <taxon>Streptophyta</taxon>
        <taxon>Embryophyta</taxon>
        <taxon>Tracheophyta</taxon>
        <taxon>Spermatophyta</taxon>
        <taxon>Magnoliopsida</taxon>
        <taxon>Liliopsida</taxon>
        <taxon>Poales</taxon>
        <taxon>Poaceae</taxon>
        <taxon>PACMAD clade</taxon>
        <taxon>Panicoideae</taxon>
        <taxon>Panicodae</taxon>
        <taxon>Paniceae</taxon>
        <taxon>Melinidinae</taxon>
        <taxon>Urochloa</taxon>
    </lineage>
</organism>
<dbReference type="Gene3D" id="3.30.70.330">
    <property type="match status" value="1"/>
</dbReference>
<dbReference type="InterPro" id="IPR000504">
    <property type="entry name" value="RRM_dom"/>
</dbReference>
<proteinExistence type="predicted"/>
<gene>
    <name evidence="5" type="ORF">URODEC1_LOCUS107253</name>
</gene>
<name>A0ABC9FNW6_9POAL</name>
<dbReference type="InterPro" id="IPR012677">
    <property type="entry name" value="Nucleotide-bd_a/b_plait_sf"/>
</dbReference>
<feature type="domain" description="RRM" evidence="4">
    <location>
        <begin position="257"/>
        <end position="340"/>
    </location>
</feature>
<evidence type="ECO:0000313" key="6">
    <source>
        <dbReference type="Proteomes" id="UP001497457"/>
    </source>
</evidence>
<dbReference type="EMBL" id="OZ075117">
    <property type="protein sequence ID" value="CAL5078673.1"/>
    <property type="molecule type" value="Genomic_DNA"/>
</dbReference>
<feature type="compositionally biased region" description="Low complexity" evidence="3">
    <location>
        <begin position="60"/>
        <end position="82"/>
    </location>
</feature>
<dbReference type="Pfam" id="PF00076">
    <property type="entry name" value="RRM_1"/>
    <property type="match status" value="1"/>
</dbReference>
<feature type="region of interest" description="Disordered" evidence="3">
    <location>
        <begin position="210"/>
        <end position="246"/>
    </location>
</feature>